<dbReference type="AlphaFoldDB" id="A0A8S1N7U6"/>
<dbReference type="Proteomes" id="UP000692954">
    <property type="component" value="Unassembled WGS sequence"/>
</dbReference>
<organism evidence="1 2">
    <name type="scientific">Paramecium sonneborni</name>
    <dbReference type="NCBI Taxonomy" id="65129"/>
    <lineage>
        <taxon>Eukaryota</taxon>
        <taxon>Sar</taxon>
        <taxon>Alveolata</taxon>
        <taxon>Ciliophora</taxon>
        <taxon>Intramacronucleata</taxon>
        <taxon>Oligohymenophorea</taxon>
        <taxon>Peniculida</taxon>
        <taxon>Parameciidae</taxon>
        <taxon>Paramecium</taxon>
    </lineage>
</organism>
<keyword evidence="2" id="KW-1185">Reference proteome</keyword>
<name>A0A8S1N7U6_9CILI</name>
<dbReference type="EMBL" id="CAJJDN010000052">
    <property type="protein sequence ID" value="CAD8088072.1"/>
    <property type="molecule type" value="Genomic_DNA"/>
</dbReference>
<accession>A0A8S1N7U6</accession>
<protein>
    <submittedName>
        <fullName evidence="1">Uncharacterized protein</fullName>
    </submittedName>
</protein>
<reference evidence="1" key="1">
    <citation type="submission" date="2021-01" db="EMBL/GenBank/DDBJ databases">
        <authorList>
            <consortium name="Genoscope - CEA"/>
            <person name="William W."/>
        </authorList>
    </citation>
    <scope>NUCLEOTIDE SEQUENCE</scope>
</reference>
<comment type="caution">
    <text evidence="1">The sequence shown here is derived from an EMBL/GenBank/DDBJ whole genome shotgun (WGS) entry which is preliminary data.</text>
</comment>
<gene>
    <name evidence="1" type="ORF">PSON_ATCC_30995.1.T0520166</name>
</gene>
<proteinExistence type="predicted"/>
<dbReference type="OrthoDB" id="323338at2759"/>
<evidence type="ECO:0000313" key="1">
    <source>
        <dbReference type="EMBL" id="CAD8088072.1"/>
    </source>
</evidence>
<evidence type="ECO:0000313" key="2">
    <source>
        <dbReference type="Proteomes" id="UP000692954"/>
    </source>
</evidence>
<sequence>MGKQMSLKSKLKIKNKMLKQKDLEQINSEEFLYNCEKLISILIENNQLRHALLLYLLFECDLEIYEIQYLKFDAIKQRKFNLNYEKQGSKISKKVEVSEQIQILCLAIMKKYDLQEQSQILYLNSNRDVQTMLECLKKTYLSKIEQENNQNFIVFLKKFKLSDIKKYDIKSNQFYELISLYLRFEIEINKYGFINQNTIQSQLQPPALKKSKSQLDLIRIQNIQKLEQSTALVLMIEDEQILVKQNLNENNTQIVRQENKFLDRPETEIKDIEIFTENII</sequence>